<gene>
    <name evidence="2" type="ORF">DILT_LOCUS8758</name>
</gene>
<name>A0A3P7LMN6_DIBLA</name>
<proteinExistence type="predicted"/>
<dbReference type="InterPro" id="IPR038187">
    <property type="entry name" value="NAC_A/B_dom_sf"/>
</dbReference>
<dbReference type="EMBL" id="UYRU01055118">
    <property type="protein sequence ID" value="VDN12927.1"/>
    <property type="molecule type" value="Genomic_DNA"/>
</dbReference>
<accession>A0A3P7LMN6</accession>
<evidence type="ECO:0000259" key="1">
    <source>
        <dbReference type="Pfam" id="PF01849"/>
    </source>
</evidence>
<dbReference type="Pfam" id="PF01849">
    <property type="entry name" value="NAC"/>
    <property type="match status" value="1"/>
</dbReference>
<dbReference type="CDD" id="cd22054">
    <property type="entry name" value="NAC_NACA"/>
    <property type="match status" value="1"/>
</dbReference>
<evidence type="ECO:0000313" key="2">
    <source>
        <dbReference type="EMBL" id="VDN12927.1"/>
    </source>
</evidence>
<dbReference type="OrthoDB" id="3169036at2759"/>
<dbReference type="Gene3D" id="2.20.70.30">
    <property type="entry name" value="Nascent polypeptide-associated complex domain"/>
    <property type="match status" value="1"/>
</dbReference>
<reference evidence="2 3" key="1">
    <citation type="submission" date="2018-11" db="EMBL/GenBank/DDBJ databases">
        <authorList>
            <consortium name="Pathogen Informatics"/>
        </authorList>
    </citation>
    <scope>NUCLEOTIDE SEQUENCE [LARGE SCALE GENOMIC DNA]</scope>
</reference>
<dbReference type="Proteomes" id="UP000281553">
    <property type="component" value="Unassembled WGS sequence"/>
</dbReference>
<feature type="domain" description="NAC-A/B" evidence="1">
    <location>
        <begin position="69"/>
        <end position="111"/>
    </location>
</feature>
<sequence length="116" mass="13183">MERKPKRACHPSIRHWRKWKTVFLHEDSDSDGSLPMTLAGEEKAGDALAKNGGLFGLNKQYHRKKMFLKATAKVGLKPVPEICRVTIVFSKVDVFKTASSDTYYYFGEANFEEISV</sequence>
<dbReference type="AlphaFoldDB" id="A0A3P7LMN6"/>
<organism evidence="2 3">
    <name type="scientific">Dibothriocephalus latus</name>
    <name type="common">Fish tapeworm</name>
    <name type="synonym">Diphyllobothrium latum</name>
    <dbReference type="NCBI Taxonomy" id="60516"/>
    <lineage>
        <taxon>Eukaryota</taxon>
        <taxon>Metazoa</taxon>
        <taxon>Spiralia</taxon>
        <taxon>Lophotrochozoa</taxon>
        <taxon>Platyhelminthes</taxon>
        <taxon>Cestoda</taxon>
        <taxon>Eucestoda</taxon>
        <taxon>Diphyllobothriidea</taxon>
        <taxon>Diphyllobothriidae</taxon>
        <taxon>Dibothriocephalus</taxon>
    </lineage>
</organism>
<protein>
    <recommendedName>
        <fullName evidence="1">NAC-A/B domain-containing protein</fullName>
    </recommendedName>
</protein>
<keyword evidence="3" id="KW-1185">Reference proteome</keyword>
<evidence type="ECO:0000313" key="3">
    <source>
        <dbReference type="Proteomes" id="UP000281553"/>
    </source>
</evidence>
<dbReference type="InterPro" id="IPR002715">
    <property type="entry name" value="Nas_poly-pep-assoc_cplx_dom"/>
</dbReference>